<dbReference type="Gene3D" id="3.40.630.30">
    <property type="match status" value="1"/>
</dbReference>
<evidence type="ECO:0000256" key="5">
    <source>
        <dbReference type="ARBA" id="ARBA00022741"/>
    </source>
</evidence>
<dbReference type="InterPro" id="IPR000182">
    <property type="entry name" value="GNAT_dom"/>
</dbReference>
<evidence type="ECO:0000256" key="7">
    <source>
        <dbReference type="ARBA" id="ARBA00022884"/>
    </source>
</evidence>
<dbReference type="EC" id="2.3.1.193" evidence="9"/>
<evidence type="ECO:0000313" key="11">
    <source>
        <dbReference type="EMBL" id="RPE85967.1"/>
    </source>
</evidence>
<dbReference type="Gene3D" id="1.20.120.890">
    <property type="entry name" value="tRNA(Met) cytidine acetyltransferase, tail domain"/>
    <property type="match status" value="1"/>
</dbReference>
<comment type="caution">
    <text evidence="11">The sequence shown here is derived from an EMBL/GenBank/DDBJ whole genome shotgun (WGS) entry which is preliminary data.</text>
</comment>
<evidence type="ECO:0000256" key="3">
    <source>
        <dbReference type="ARBA" id="ARBA00022679"/>
    </source>
</evidence>
<dbReference type="GO" id="GO:0005737">
    <property type="term" value="C:cytoplasm"/>
    <property type="evidence" value="ECO:0007669"/>
    <property type="project" value="UniProtKB-SubCell"/>
</dbReference>
<dbReference type="InterPro" id="IPR007807">
    <property type="entry name" value="TcmA/NAT10_helicase"/>
</dbReference>
<dbReference type="HAMAP" id="MF_01886">
    <property type="entry name" value="tRNA_acetyltr_TmcA"/>
    <property type="match status" value="1"/>
</dbReference>
<dbReference type="Gene3D" id="3.40.50.11040">
    <property type="match status" value="1"/>
</dbReference>
<keyword evidence="2 9" id="KW-0820">tRNA-binding</keyword>
<dbReference type="PANTHER" id="PTHR10925">
    <property type="entry name" value="N-ACETYLTRANSFERASE 10"/>
    <property type="match status" value="1"/>
</dbReference>
<dbReference type="GO" id="GO:0051392">
    <property type="term" value="F:tRNA cytidine N4-acetyltransferase activity"/>
    <property type="evidence" value="ECO:0007669"/>
    <property type="project" value="UniProtKB-UniRule"/>
</dbReference>
<dbReference type="Pfam" id="PF05127">
    <property type="entry name" value="NAT10_TcmA_helicase"/>
    <property type="match status" value="1"/>
</dbReference>
<dbReference type="AlphaFoldDB" id="A0A3N4W8V0"/>
<dbReference type="SUPFAM" id="SSF52540">
    <property type="entry name" value="P-loop containing nucleoside triphosphate hydrolases"/>
    <property type="match status" value="1"/>
</dbReference>
<comment type="catalytic activity">
    <reaction evidence="9">
        <text>cytidine(34) in elongator tRNA(Met) + acetyl-CoA + ATP + H2O = N(4)-acetylcytidine(34) in elongator tRNA(Met) + ADP + phosphate + CoA + H(+)</text>
        <dbReference type="Rhea" id="RHEA:43788"/>
        <dbReference type="Rhea" id="RHEA-COMP:10693"/>
        <dbReference type="Rhea" id="RHEA-COMP:10694"/>
        <dbReference type="ChEBI" id="CHEBI:15377"/>
        <dbReference type="ChEBI" id="CHEBI:15378"/>
        <dbReference type="ChEBI" id="CHEBI:30616"/>
        <dbReference type="ChEBI" id="CHEBI:43474"/>
        <dbReference type="ChEBI" id="CHEBI:57287"/>
        <dbReference type="ChEBI" id="CHEBI:57288"/>
        <dbReference type="ChEBI" id="CHEBI:74900"/>
        <dbReference type="ChEBI" id="CHEBI:82748"/>
        <dbReference type="ChEBI" id="CHEBI:456216"/>
        <dbReference type="EC" id="2.3.1.193"/>
    </reaction>
</comment>
<dbReference type="Pfam" id="PF08351">
    <property type="entry name" value="TmcA_N"/>
    <property type="match status" value="1"/>
</dbReference>
<keyword evidence="6 9" id="KW-0067">ATP-binding</keyword>
<protein>
    <recommendedName>
        <fullName evidence="9">tRNA(Met) cytidine acetyltransferase TmcA</fullName>
        <ecNumber evidence="9">2.3.1.193</ecNumber>
    </recommendedName>
</protein>
<dbReference type="InterPro" id="IPR024914">
    <property type="entry name" value="tRNA_acetyltr_TmcA"/>
</dbReference>
<dbReference type="PROSITE" id="PS51186">
    <property type="entry name" value="GNAT"/>
    <property type="match status" value="1"/>
</dbReference>
<dbReference type="Proteomes" id="UP000281691">
    <property type="component" value="Unassembled WGS sequence"/>
</dbReference>
<dbReference type="GO" id="GO:1904812">
    <property type="term" value="P:rRNA acetylation involved in maturation of SSU-rRNA"/>
    <property type="evidence" value="ECO:0007669"/>
    <property type="project" value="TreeGrafter"/>
</dbReference>
<evidence type="ECO:0000256" key="1">
    <source>
        <dbReference type="ARBA" id="ARBA00022490"/>
    </source>
</evidence>
<keyword evidence="12" id="KW-1185">Reference proteome</keyword>
<evidence type="ECO:0000256" key="6">
    <source>
        <dbReference type="ARBA" id="ARBA00022840"/>
    </source>
</evidence>
<comment type="subcellular location">
    <subcellularLocation>
        <location evidence="9">Cytoplasm</location>
    </subcellularLocation>
</comment>
<comment type="similarity">
    <text evidence="9">Belongs to the TmcA family.</text>
</comment>
<sequence>MRKLVVIAPEKCSEENCLPQISALGQIIVPNIAKSIPFSNAKTLLGQEFSYVIYDMRAEQGICFNLDAFAIVAGTIQSNGSLYLICPNWDTLPEQTDLDALRWNGNIAITTPNFYHYFQKLVAEFNFPICNNLHLAKKRYTVSENRFNYYSEQKISTEQLTLEQKNILLKLPLAQADIHLITAPRGRGKSTLSGKLAQTLAKTAQVIITARSHSVLPNFWKEIESADIAFFAPDQLLQLISTHKISSHHWLFVDEAASLPLPILNQFCHYFDKVILTTTTHNYEGTGRGFSLKLQAQLQRSTQQWKLTQPLRYGENDSLENFIHRLLLLENSTPDFTTSGQFSPKICQKIKFFQLLSEAHYKTTPTDLRRLFDSPNQYFDAIWHNNQLIAGSWAMAEGGLDESLTNAIWRGERRPHGNLVAQYLCYQGNLPDACKLRSVRISRLAVQISHQQKGYGKRLISQIISQSPPLVDFLSVSFGMSQPLLQFWQACGFQLVQITPTREASSGYHSAMMLYPISPKGKRFTDQAIYQFERDLPLQPFYTTLGITPSLLTKKVEITPLIFTLAIEDWRNLHGFATAKRSLASSYVSLKRLAFAYPTHFSDLKMWFDNPNTPPSSNQKQWVTQLRINVQTFLTGNDNALNISNL</sequence>
<reference evidence="11 12" key="1">
    <citation type="submission" date="2018-11" db="EMBL/GenBank/DDBJ databases">
        <title>Genomic Encyclopedia of Type Strains, Phase IV (KMG-IV): sequencing the most valuable type-strain genomes for metagenomic binning, comparative biology and taxonomic classification.</title>
        <authorList>
            <person name="Goeker M."/>
        </authorList>
    </citation>
    <scope>NUCLEOTIDE SEQUENCE [LARGE SCALE GENOMIC DNA]</scope>
    <source>
        <strain evidence="11 12">DSM 27238</strain>
    </source>
</reference>
<feature type="binding site" evidence="9">
    <location>
        <position position="164"/>
    </location>
    <ligand>
        <name>ATP</name>
        <dbReference type="ChEBI" id="CHEBI:30616"/>
    </ligand>
</feature>
<proteinExistence type="inferred from homology"/>
<accession>A0A3N4W8V0</accession>
<evidence type="ECO:0000256" key="4">
    <source>
        <dbReference type="ARBA" id="ARBA00022694"/>
    </source>
</evidence>
<dbReference type="InterPro" id="IPR016181">
    <property type="entry name" value="Acyl_CoA_acyltransferase"/>
</dbReference>
<evidence type="ECO:0000256" key="2">
    <source>
        <dbReference type="ARBA" id="ARBA00022555"/>
    </source>
</evidence>
<evidence type="ECO:0000256" key="8">
    <source>
        <dbReference type="ARBA" id="ARBA00023315"/>
    </source>
</evidence>
<dbReference type="PANTHER" id="PTHR10925:SF5">
    <property type="entry name" value="RNA CYTIDINE ACETYLTRANSFERASE"/>
    <property type="match status" value="1"/>
</dbReference>
<keyword evidence="4 9" id="KW-0819">tRNA processing</keyword>
<dbReference type="GO" id="GO:0005524">
    <property type="term" value="F:ATP binding"/>
    <property type="evidence" value="ECO:0007669"/>
    <property type="project" value="UniProtKB-UniRule"/>
</dbReference>
<organism evidence="11 12">
    <name type="scientific">Vespertiliibacter pulmonis</name>
    <dbReference type="NCBI Taxonomy" id="1443036"/>
    <lineage>
        <taxon>Bacteria</taxon>
        <taxon>Pseudomonadati</taxon>
        <taxon>Pseudomonadota</taxon>
        <taxon>Gammaproteobacteria</taxon>
        <taxon>Pasteurellales</taxon>
        <taxon>Pasteurellaceae</taxon>
        <taxon>Vespertiliibacter</taxon>
    </lineage>
</organism>
<dbReference type="GO" id="GO:1990883">
    <property type="term" value="F:18S rRNA cytidine N-acetyltransferase activity"/>
    <property type="evidence" value="ECO:0007669"/>
    <property type="project" value="TreeGrafter"/>
</dbReference>
<dbReference type="InterPro" id="IPR032672">
    <property type="entry name" value="TmcA/NAT10/Kre33"/>
</dbReference>
<dbReference type="Pfam" id="PF17176">
    <property type="entry name" value="tRNA_bind_3"/>
    <property type="match status" value="1"/>
</dbReference>
<keyword evidence="8 9" id="KW-0012">Acyltransferase</keyword>
<dbReference type="InterPro" id="IPR013562">
    <property type="entry name" value="TmcA/NAT10_N"/>
</dbReference>
<feature type="domain" description="N-acetyltransferase" evidence="10">
    <location>
        <begin position="358"/>
        <end position="515"/>
    </location>
</feature>
<keyword evidence="3 9" id="KW-0808">Transferase</keyword>
<evidence type="ECO:0000256" key="9">
    <source>
        <dbReference type="HAMAP-Rule" id="MF_01886"/>
    </source>
</evidence>
<gene>
    <name evidence="9" type="primary">tmcA</name>
    <name evidence="11" type="ORF">EDC46_0357</name>
</gene>
<comment type="caution">
    <text evidence="9">Lacks conserved residue(s) required for the propagation of feature annotation.</text>
</comment>
<dbReference type="GO" id="GO:0000049">
    <property type="term" value="F:tRNA binding"/>
    <property type="evidence" value="ECO:0007669"/>
    <property type="project" value="UniProtKB-UniRule"/>
</dbReference>
<dbReference type="EMBL" id="RKQP01000001">
    <property type="protein sequence ID" value="RPE85967.1"/>
    <property type="molecule type" value="Genomic_DNA"/>
</dbReference>
<dbReference type="Gene3D" id="3.40.50.300">
    <property type="entry name" value="P-loop containing nucleotide triphosphate hydrolases"/>
    <property type="match status" value="1"/>
</dbReference>
<dbReference type="GO" id="GO:0051391">
    <property type="term" value="P:tRNA acetylation"/>
    <property type="evidence" value="ECO:0007669"/>
    <property type="project" value="UniProtKB-UniRule"/>
</dbReference>
<dbReference type="InterPro" id="IPR038321">
    <property type="entry name" value="TmcA_C_sf"/>
</dbReference>
<feature type="binding site" evidence="9">
    <location>
        <position position="312"/>
    </location>
    <ligand>
        <name>ATP</name>
        <dbReference type="ChEBI" id="CHEBI:30616"/>
    </ligand>
</feature>
<dbReference type="SUPFAM" id="SSF55729">
    <property type="entry name" value="Acyl-CoA N-acyltransferases (Nat)"/>
    <property type="match status" value="1"/>
</dbReference>
<dbReference type="InterPro" id="IPR033442">
    <property type="entry name" value="TmcA_tRNA_bind"/>
</dbReference>
<keyword evidence="5 9" id="KW-0547">Nucleotide-binding</keyword>
<dbReference type="Pfam" id="PF13718">
    <property type="entry name" value="GNAT_acetyltr_2"/>
    <property type="match status" value="1"/>
</dbReference>
<comment type="function">
    <text evidence="9">Catalyzes the formation of N(4)-acetylcytidine (ac(4)C) at the wobble position of tRNA(Met), by using acetyl-CoA as an acetyl donor and ATP (or GTP).</text>
</comment>
<keyword evidence="1 9" id="KW-0963">Cytoplasm</keyword>
<dbReference type="OrthoDB" id="5578851at2"/>
<dbReference type="RefSeq" id="WP_124210539.1">
    <property type="nucleotide sequence ID" value="NZ_CP016615.1"/>
</dbReference>
<name>A0A3N4W8V0_9PAST</name>
<dbReference type="GO" id="GO:0002101">
    <property type="term" value="P:tRNA wobble cytosine modification"/>
    <property type="evidence" value="ECO:0007669"/>
    <property type="project" value="UniProtKB-UniRule"/>
</dbReference>
<keyword evidence="7 9" id="KW-0694">RNA-binding</keyword>
<dbReference type="InterPro" id="IPR027417">
    <property type="entry name" value="P-loop_NTPase"/>
</dbReference>
<evidence type="ECO:0000259" key="10">
    <source>
        <dbReference type="PROSITE" id="PS51186"/>
    </source>
</evidence>
<evidence type="ECO:0000313" key="12">
    <source>
        <dbReference type="Proteomes" id="UP000281691"/>
    </source>
</evidence>